<dbReference type="Gene3D" id="3.40.30.10">
    <property type="entry name" value="Glutaredoxin"/>
    <property type="match status" value="1"/>
</dbReference>
<gene>
    <name evidence="7" type="ORF">FGO68_gene4677</name>
</gene>
<feature type="domain" description="Glutaredoxin" evidence="6">
    <location>
        <begin position="28"/>
        <end position="88"/>
    </location>
</feature>
<dbReference type="Pfam" id="PF00462">
    <property type="entry name" value="Glutaredoxin"/>
    <property type="match status" value="1"/>
</dbReference>
<evidence type="ECO:0000256" key="2">
    <source>
        <dbReference type="ARBA" id="ARBA00022448"/>
    </source>
</evidence>
<dbReference type="PANTHER" id="PTHR46679">
    <property type="match status" value="1"/>
</dbReference>
<dbReference type="OrthoDB" id="418495at2759"/>
<dbReference type="PANTHER" id="PTHR46679:SF1">
    <property type="entry name" value="GLUTAREDOXIN-2, MITOCHONDRIAL"/>
    <property type="match status" value="1"/>
</dbReference>
<keyword evidence="4" id="KW-1015">Disulfide bond</keyword>
<keyword evidence="2" id="KW-0813">Transport</keyword>
<dbReference type="PRINTS" id="PR00160">
    <property type="entry name" value="GLUTAREDOXIN"/>
</dbReference>
<accession>A0A8J8P101</accession>
<dbReference type="InterPro" id="IPR036249">
    <property type="entry name" value="Thioredoxin-like_sf"/>
</dbReference>
<dbReference type="GO" id="GO:0005739">
    <property type="term" value="C:mitochondrion"/>
    <property type="evidence" value="ECO:0007669"/>
    <property type="project" value="TreeGrafter"/>
</dbReference>
<dbReference type="InterPro" id="IPR014025">
    <property type="entry name" value="Glutaredoxin_subgr"/>
</dbReference>
<keyword evidence="8" id="KW-1185">Reference proteome</keyword>
<sequence length="115" mass="12956">MDPFAYPICKDEFKALLEKKIEENPALVISTTYCSYCNKAKALLNRYGIGHSELVLDDMNPNDSIEIANCVYGRSQRFVPFIFLKGKPIGGYGELAQLHERGVLKQEFPPAAKQE</sequence>
<evidence type="ECO:0000256" key="4">
    <source>
        <dbReference type="ARBA" id="ARBA00023157"/>
    </source>
</evidence>
<organism evidence="7 8">
    <name type="scientific">Halteria grandinella</name>
    <dbReference type="NCBI Taxonomy" id="5974"/>
    <lineage>
        <taxon>Eukaryota</taxon>
        <taxon>Sar</taxon>
        <taxon>Alveolata</taxon>
        <taxon>Ciliophora</taxon>
        <taxon>Intramacronucleata</taxon>
        <taxon>Spirotrichea</taxon>
        <taxon>Stichotrichia</taxon>
        <taxon>Sporadotrichida</taxon>
        <taxon>Halteriidae</taxon>
        <taxon>Halteria</taxon>
    </lineage>
</organism>
<keyword evidence="5" id="KW-0676">Redox-active center</keyword>
<name>A0A8J8P101_HALGN</name>
<comment type="similarity">
    <text evidence="1">Belongs to the glutaredoxin family.</text>
</comment>
<comment type="caution">
    <text evidence="7">The sequence shown here is derived from an EMBL/GenBank/DDBJ whole genome shotgun (WGS) entry which is preliminary data.</text>
</comment>
<evidence type="ECO:0000256" key="1">
    <source>
        <dbReference type="ARBA" id="ARBA00007787"/>
    </source>
</evidence>
<dbReference type="SUPFAM" id="SSF52833">
    <property type="entry name" value="Thioredoxin-like"/>
    <property type="match status" value="1"/>
</dbReference>
<dbReference type="GO" id="GO:0015035">
    <property type="term" value="F:protein-disulfide reductase activity"/>
    <property type="evidence" value="ECO:0007669"/>
    <property type="project" value="TreeGrafter"/>
</dbReference>
<dbReference type="Proteomes" id="UP000785679">
    <property type="component" value="Unassembled WGS sequence"/>
</dbReference>
<evidence type="ECO:0000313" key="8">
    <source>
        <dbReference type="Proteomes" id="UP000785679"/>
    </source>
</evidence>
<dbReference type="InterPro" id="IPR002109">
    <property type="entry name" value="Glutaredoxin"/>
</dbReference>
<proteinExistence type="inferred from homology"/>
<dbReference type="AlphaFoldDB" id="A0A8J8P101"/>
<dbReference type="PROSITE" id="PS51354">
    <property type="entry name" value="GLUTAREDOXIN_2"/>
    <property type="match status" value="1"/>
</dbReference>
<evidence type="ECO:0000313" key="7">
    <source>
        <dbReference type="EMBL" id="TNV84030.1"/>
    </source>
</evidence>
<keyword evidence="3" id="KW-0249">Electron transport</keyword>
<protein>
    <recommendedName>
        <fullName evidence="6">Glutaredoxin domain-containing protein</fullName>
    </recommendedName>
</protein>
<dbReference type="EMBL" id="RRYP01003203">
    <property type="protein sequence ID" value="TNV84030.1"/>
    <property type="molecule type" value="Genomic_DNA"/>
</dbReference>
<evidence type="ECO:0000256" key="3">
    <source>
        <dbReference type="ARBA" id="ARBA00022982"/>
    </source>
</evidence>
<evidence type="ECO:0000259" key="6">
    <source>
        <dbReference type="Pfam" id="PF00462"/>
    </source>
</evidence>
<evidence type="ECO:0000256" key="5">
    <source>
        <dbReference type="ARBA" id="ARBA00023284"/>
    </source>
</evidence>
<reference evidence="7" key="1">
    <citation type="submission" date="2019-06" db="EMBL/GenBank/DDBJ databases">
        <authorList>
            <person name="Zheng W."/>
        </authorList>
    </citation>
    <scope>NUCLEOTIDE SEQUENCE</scope>
    <source>
        <strain evidence="7">QDHG01</strain>
    </source>
</reference>